<protein>
    <recommendedName>
        <fullName evidence="1">MaoC-like domain-containing protein</fullName>
    </recommendedName>
</protein>
<dbReference type="Gene3D" id="3.10.129.10">
    <property type="entry name" value="Hotdog Thioesterase"/>
    <property type="match status" value="1"/>
</dbReference>
<gene>
    <name evidence="2" type="ORF">LCGC14_0247020</name>
</gene>
<dbReference type="AlphaFoldDB" id="A0A0F9WQU7"/>
<dbReference type="PANTHER" id="PTHR43664">
    <property type="entry name" value="MONOAMINE OXIDASE-RELATED"/>
    <property type="match status" value="1"/>
</dbReference>
<evidence type="ECO:0000313" key="2">
    <source>
        <dbReference type="EMBL" id="KKN88591.1"/>
    </source>
</evidence>
<feature type="domain" description="MaoC-like" evidence="1">
    <location>
        <begin position="22"/>
        <end position="121"/>
    </location>
</feature>
<name>A0A0F9WQU7_9ZZZZ</name>
<organism evidence="2">
    <name type="scientific">marine sediment metagenome</name>
    <dbReference type="NCBI Taxonomy" id="412755"/>
    <lineage>
        <taxon>unclassified sequences</taxon>
        <taxon>metagenomes</taxon>
        <taxon>ecological metagenomes</taxon>
    </lineage>
</organism>
<proteinExistence type="predicted"/>
<evidence type="ECO:0000259" key="1">
    <source>
        <dbReference type="Pfam" id="PF01575"/>
    </source>
</evidence>
<dbReference type="CDD" id="cd03454">
    <property type="entry name" value="YdeM"/>
    <property type="match status" value="1"/>
</dbReference>
<dbReference type="PANTHER" id="PTHR43664:SF1">
    <property type="entry name" value="BETA-METHYLMALYL-COA DEHYDRATASE"/>
    <property type="match status" value="1"/>
</dbReference>
<dbReference type="Pfam" id="PF01575">
    <property type="entry name" value="MaoC_dehydratas"/>
    <property type="match status" value="1"/>
</dbReference>
<comment type="caution">
    <text evidence="2">The sequence shown here is derived from an EMBL/GenBank/DDBJ whole genome shotgun (WGS) entry which is preliminary data.</text>
</comment>
<dbReference type="InterPro" id="IPR052342">
    <property type="entry name" value="MCH/BMMD"/>
</dbReference>
<dbReference type="EMBL" id="LAZR01000127">
    <property type="protein sequence ID" value="KKN88591.1"/>
    <property type="molecule type" value="Genomic_DNA"/>
</dbReference>
<dbReference type="SUPFAM" id="SSF54637">
    <property type="entry name" value="Thioesterase/thiol ester dehydrase-isomerase"/>
    <property type="match status" value="1"/>
</dbReference>
<reference evidence="2" key="1">
    <citation type="journal article" date="2015" name="Nature">
        <title>Complex archaea that bridge the gap between prokaryotes and eukaryotes.</title>
        <authorList>
            <person name="Spang A."/>
            <person name="Saw J.H."/>
            <person name="Jorgensen S.L."/>
            <person name="Zaremba-Niedzwiedzka K."/>
            <person name="Martijn J."/>
            <person name="Lind A.E."/>
            <person name="van Eijk R."/>
            <person name="Schleper C."/>
            <person name="Guy L."/>
            <person name="Ettema T.J."/>
        </authorList>
    </citation>
    <scope>NUCLEOTIDE SEQUENCE</scope>
</reference>
<sequence>MSYWKTITVGETIELGSHCFDADAIKQFAAKYDPQSFHLDEEAAKASMFGGLCASGWHTAAVCMRLNVDTRAAQAREWIAAGHPAPKMGPSPGVTNLRWLKPVYAGDTVTFRQTVTAKRKAASRPGWGVLEFTTLGVNQHGEPVFSFDGAAFSGTD</sequence>
<dbReference type="InterPro" id="IPR002539">
    <property type="entry name" value="MaoC-like_dom"/>
</dbReference>
<dbReference type="InterPro" id="IPR029069">
    <property type="entry name" value="HotDog_dom_sf"/>
</dbReference>
<accession>A0A0F9WQU7</accession>